<gene>
    <name evidence="1" type="ORF">PMAYCL1PPCAC_19747</name>
</gene>
<protein>
    <submittedName>
        <fullName evidence="1">Uncharacterized protein</fullName>
    </submittedName>
</protein>
<comment type="caution">
    <text evidence="1">The sequence shown here is derived from an EMBL/GenBank/DDBJ whole genome shotgun (WGS) entry which is preliminary data.</text>
</comment>
<organism evidence="1 2">
    <name type="scientific">Pristionchus mayeri</name>
    <dbReference type="NCBI Taxonomy" id="1317129"/>
    <lineage>
        <taxon>Eukaryota</taxon>
        <taxon>Metazoa</taxon>
        <taxon>Ecdysozoa</taxon>
        <taxon>Nematoda</taxon>
        <taxon>Chromadorea</taxon>
        <taxon>Rhabditida</taxon>
        <taxon>Rhabditina</taxon>
        <taxon>Diplogasteromorpha</taxon>
        <taxon>Diplogasteroidea</taxon>
        <taxon>Neodiplogasteridae</taxon>
        <taxon>Pristionchus</taxon>
    </lineage>
</organism>
<dbReference type="EMBL" id="BTRK01000004">
    <property type="protein sequence ID" value="GMR49552.1"/>
    <property type="molecule type" value="Genomic_DNA"/>
</dbReference>
<accession>A0AAN5CSX2</accession>
<keyword evidence="2" id="KW-1185">Reference proteome</keyword>
<evidence type="ECO:0000313" key="2">
    <source>
        <dbReference type="Proteomes" id="UP001328107"/>
    </source>
</evidence>
<feature type="non-terminal residue" evidence="1">
    <location>
        <position position="120"/>
    </location>
</feature>
<proteinExistence type="predicted"/>
<dbReference type="Proteomes" id="UP001328107">
    <property type="component" value="Unassembled WGS sequence"/>
</dbReference>
<dbReference type="AlphaFoldDB" id="A0AAN5CSX2"/>
<name>A0AAN5CSX2_9BILA</name>
<reference evidence="2" key="1">
    <citation type="submission" date="2022-10" db="EMBL/GenBank/DDBJ databases">
        <title>Genome assembly of Pristionchus species.</title>
        <authorList>
            <person name="Yoshida K."/>
            <person name="Sommer R.J."/>
        </authorList>
    </citation>
    <scope>NUCLEOTIDE SEQUENCE [LARGE SCALE GENOMIC DNA]</scope>
    <source>
        <strain evidence="2">RS5460</strain>
    </source>
</reference>
<evidence type="ECO:0000313" key="1">
    <source>
        <dbReference type="EMBL" id="GMR49552.1"/>
    </source>
</evidence>
<feature type="non-terminal residue" evidence="1">
    <location>
        <position position="1"/>
    </location>
</feature>
<sequence>VKMLLDLSRLVHSLSISWNVPHATNPDVNYFLNAEDVDWARVILEMFSRKINKLKIETLAYPGYLSRQNADSLGQKVPLLDKKIWFETTSSAHLDGISYKNNEHSIQVSGHVMSIKHSTR</sequence>